<dbReference type="EMBL" id="JAICCE010000020">
    <property type="protein sequence ID" value="KAG9263209.1"/>
    <property type="molecule type" value="Genomic_DNA"/>
</dbReference>
<organism evidence="3 4">
    <name type="scientific">Astyanax mexicanus</name>
    <name type="common">Blind cave fish</name>
    <name type="synonym">Astyanax fasciatus mexicanus</name>
    <dbReference type="NCBI Taxonomy" id="7994"/>
    <lineage>
        <taxon>Eukaryota</taxon>
        <taxon>Metazoa</taxon>
        <taxon>Chordata</taxon>
        <taxon>Craniata</taxon>
        <taxon>Vertebrata</taxon>
        <taxon>Euteleostomi</taxon>
        <taxon>Actinopterygii</taxon>
        <taxon>Neopterygii</taxon>
        <taxon>Teleostei</taxon>
        <taxon>Ostariophysi</taxon>
        <taxon>Characiformes</taxon>
        <taxon>Characoidei</taxon>
        <taxon>Acestrorhamphidae</taxon>
        <taxon>Acestrorhamphinae</taxon>
        <taxon>Astyanax</taxon>
    </lineage>
</organism>
<feature type="compositionally biased region" description="Polar residues" evidence="1">
    <location>
        <begin position="535"/>
        <end position="544"/>
    </location>
</feature>
<dbReference type="GO" id="GO:0005096">
    <property type="term" value="F:GTPase activator activity"/>
    <property type="evidence" value="ECO:0007669"/>
    <property type="project" value="TreeGrafter"/>
</dbReference>
<dbReference type="OrthoDB" id="9922675at2759"/>
<feature type="region of interest" description="Disordered" evidence="1">
    <location>
        <begin position="520"/>
        <end position="552"/>
    </location>
</feature>
<feature type="compositionally biased region" description="Basic residues" evidence="1">
    <location>
        <begin position="407"/>
        <end position="422"/>
    </location>
</feature>
<sequence length="1024" mass="113786">MRAAPGQRERVLAVVRALKTAGIRVRNWKSFIQTQSQAEENLQPFAFGRELQLLPQRHVTELDGTVPLFLVEACEYLSQHLHTEGLFRKTGSLSRIRALRADLEQGEHIFCPPHDALLQACDVASVLKQFLRELAQPLIPVDLQGPLCQAQALELEHNFRGVQDRATLLLTALLPPAHARTLRYLCSFLSQVAQRCDENRMEVGNLALVMAPNLLQCPTQPCRLTLNTEKQLDQQTQVIKVLILHADRIGVLPSFVLDTLGSVEVSESTSPADGALFSRGAGLSVYRSLRRQRRKSVGEMFVDAFSKLKPGRTPTGPPIILDAPLEERLPSNGPTSQSPNTVKRKASDGSPLEVGGSATKRRSLHDLRVDTQSISSHSANVCVLSESTGSQSPQAMKNSKEDLHPNVSKRKSQVRANRKSYRPPKQENQVHCRRRSLRFFTMSNSGNSSPMHGTTADDHHEPCLSACRKLHDDKPQNSDSETSLKIPFILIDGPKTVVIGSEVDDDPDLLNCSFVENANDVLPPETPKTFPDFSRQGSEQSTGAETALEPSEVDADFDDHWVLLEDNSEVVVHYKVTHSNGETDIQAQATNDGVKLRDAVQIEEKDEQLTLQPKQTKKNSKKGPRPRRSISMPEVALETCSDENVQVQKVDMNTSAFDDIWMGSANLHSLSSSGGIKAGCKEKERQEQSVKRRHGSVLDRRKDKMTDSDPGLKRTRLSVANRLRSFSALAALLRTPRSGAPQLGHQSGTVRLRRQGARRFSRSFSHDGVPKLLSGESPQEDQQAFVELSDFYADSQDPDSQTHLDGFPDQTVLGTVFQSSPKQTSVEDLTLVSSPQSTEEEKQLLQFEEPESQSVCILSKSKARALDPEFDLHKLLEQQCHVADQGQDPIVLSPLRPGEPPVEICYDLSPPSQQQEEFSVSCMESPYSFSHHNTVSPQYSSFAEHYPDPDSTHPYHGSPSDHACLSLNGLISVSSSLSETCSLSLELSPPAFQFQPQVLKRRYRDSPRWPSHEVRMTMWKPLPL</sequence>
<feature type="region of interest" description="Disordered" evidence="1">
    <location>
        <begin position="385"/>
        <end position="431"/>
    </location>
</feature>
<dbReference type="Gene3D" id="1.10.555.10">
    <property type="entry name" value="Rho GTPase activation protein"/>
    <property type="match status" value="1"/>
</dbReference>
<evidence type="ECO:0000313" key="3">
    <source>
        <dbReference type="EMBL" id="KAG9263209.1"/>
    </source>
</evidence>
<dbReference type="AlphaFoldDB" id="A0A8T2KWS8"/>
<dbReference type="InterPro" id="IPR042869">
    <property type="entry name" value="ARHGAP11A/B"/>
</dbReference>
<feature type="compositionally biased region" description="Polar residues" evidence="1">
    <location>
        <begin position="385"/>
        <end position="397"/>
    </location>
</feature>
<name>A0A8T2KWS8_ASTMX</name>
<feature type="compositionally biased region" description="Basic and acidic residues" evidence="1">
    <location>
        <begin position="679"/>
        <end position="712"/>
    </location>
</feature>
<feature type="compositionally biased region" description="Basic residues" evidence="1">
    <location>
        <begin position="615"/>
        <end position="628"/>
    </location>
</feature>
<accession>A0A8T2KWS8</accession>
<dbReference type="Proteomes" id="UP000752171">
    <property type="component" value="Unassembled WGS sequence"/>
</dbReference>
<dbReference type="PROSITE" id="PS50238">
    <property type="entry name" value="RHOGAP"/>
    <property type="match status" value="1"/>
</dbReference>
<dbReference type="SUPFAM" id="SSF48350">
    <property type="entry name" value="GTPase activation domain, GAP"/>
    <property type="match status" value="1"/>
</dbReference>
<feature type="region of interest" description="Disordered" evidence="1">
    <location>
        <begin position="307"/>
        <end position="366"/>
    </location>
</feature>
<evidence type="ECO:0000256" key="1">
    <source>
        <dbReference type="SAM" id="MobiDB-lite"/>
    </source>
</evidence>
<dbReference type="PANTHER" id="PTHR15670:SF4">
    <property type="entry name" value="RHO GTPASE-ACTIVATING PROTEIN 11A"/>
    <property type="match status" value="1"/>
</dbReference>
<evidence type="ECO:0000259" key="2">
    <source>
        <dbReference type="PROSITE" id="PS50238"/>
    </source>
</evidence>
<feature type="domain" description="Rho-GAP" evidence="2">
    <location>
        <begin position="60"/>
        <end position="250"/>
    </location>
</feature>
<comment type="caution">
    <text evidence="3">The sequence shown here is derived from an EMBL/GenBank/DDBJ whole genome shotgun (WGS) entry which is preliminary data.</text>
</comment>
<dbReference type="SMART" id="SM00324">
    <property type="entry name" value="RhoGAP"/>
    <property type="match status" value="1"/>
</dbReference>
<feature type="region of interest" description="Disordered" evidence="1">
    <location>
        <begin position="674"/>
        <end position="712"/>
    </location>
</feature>
<dbReference type="PANTHER" id="PTHR15670">
    <property type="entry name" value="RHO GTPASE ACTIVATING PROTEIN 11A"/>
    <property type="match status" value="1"/>
</dbReference>
<dbReference type="InterPro" id="IPR008936">
    <property type="entry name" value="Rho_GTPase_activation_prot"/>
</dbReference>
<gene>
    <name evidence="3" type="ORF">AMEX_G23216</name>
</gene>
<dbReference type="InterPro" id="IPR000198">
    <property type="entry name" value="RhoGAP_dom"/>
</dbReference>
<proteinExistence type="predicted"/>
<reference evidence="3 4" key="1">
    <citation type="submission" date="2021-07" db="EMBL/GenBank/DDBJ databases">
        <authorList>
            <person name="Imarazene B."/>
            <person name="Zahm M."/>
            <person name="Klopp C."/>
            <person name="Cabau C."/>
            <person name="Beille S."/>
            <person name="Jouanno E."/>
            <person name="Castinel A."/>
            <person name="Lluch J."/>
            <person name="Gil L."/>
            <person name="Kuchtly C."/>
            <person name="Lopez Roques C."/>
            <person name="Donnadieu C."/>
            <person name="Parrinello H."/>
            <person name="Journot L."/>
            <person name="Du K."/>
            <person name="Schartl M."/>
            <person name="Retaux S."/>
            <person name="Guiguen Y."/>
        </authorList>
    </citation>
    <scope>NUCLEOTIDE SEQUENCE [LARGE SCALE GENOMIC DNA]</scope>
    <source>
        <strain evidence="3">Pach_M1</strain>
        <tissue evidence="3">Testis</tissue>
    </source>
</reference>
<feature type="compositionally biased region" description="Polar residues" evidence="1">
    <location>
        <begin position="332"/>
        <end position="341"/>
    </location>
</feature>
<protein>
    <recommendedName>
        <fullName evidence="2">Rho-GAP domain-containing protein</fullName>
    </recommendedName>
</protein>
<evidence type="ECO:0000313" key="4">
    <source>
        <dbReference type="Proteomes" id="UP000752171"/>
    </source>
</evidence>
<dbReference type="Pfam" id="PF00620">
    <property type="entry name" value="RhoGAP"/>
    <property type="match status" value="1"/>
</dbReference>
<feature type="region of interest" description="Disordered" evidence="1">
    <location>
        <begin position="604"/>
        <end position="633"/>
    </location>
</feature>
<dbReference type="GO" id="GO:0007165">
    <property type="term" value="P:signal transduction"/>
    <property type="evidence" value="ECO:0007669"/>
    <property type="project" value="InterPro"/>
</dbReference>